<evidence type="ECO:0000313" key="3">
    <source>
        <dbReference type="Proteomes" id="UP000007875"/>
    </source>
</evidence>
<reference evidence="2" key="3">
    <citation type="submission" date="2025-09" db="UniProtKB">
        <authorList>
            <consortium name="Ensembl"/>
        </authorList>
    </citation>
    <scope>IDENTIFICATION</scope>
</reference>
<name>H2ZF54_CIOSA</name>
<sequence>MAKCSQMYQNLMKEAMQDESVDVAAAHDESILVALTVFNDSSVGKDTNYKADKEKRLIQKLMQRFHVFQKRVEDKQKDLQEILEEVKKVYLHHMRKVKVDEYLVESELQSMHNEAKSAAMAPITNIIALRGKEPFVQLCKQKVKELLEEEFKCLLDKNNCTKLEAENQLIAARKSLAADYYEAMIHDEYVDDQDLHKIHGEAKEKALKNFYSFKTEPLEVFEKNMKELEEDIKRYFEIIMRKNTNRGEFMRQKLNPFYDKLTVDYLDKMYEVARKRYSNNIAIQEIHKCFKAALLQEIETVLPFNNMQQETIKICSDILEENFEQLEITPNKDGSGGISGYVMKLGAAIGSFIGLTNLQKTFEENMNASCLPSIIFLRGLKIGK</sequence>
<evidence type="ECO:0000256" key="1">
    <source>
        <dbReference type="SAM" id="Coils"/>
    </source>
</evidence>
<dbReference type="HOGENOM" id="CLU_719532_0_0_1"/>
<reference evidence="2" key="2">
    <citation type="submission" date="2025-08" db="UniProtKB">
        <authorList>
            <consortium name="Ensembl"/>
        </authorList>
    </citation>
    <scope>IDENTIFICATION</scope>
</reference>
<protein>
    <submittedName>
        <fullName evidence="2">Uncharacterized protein</fullName>
    </submittedName>
</protein>
<evidence type="ECO:0000313" key="2">
    <source>
        <dbReference type="Ensembl" id="ENSCSAVP00000016220.1"/>
    </source>
</evidence>
<reference evidence="3" key="1">
    <citation type="submission" date="2003-08" db="EMBL/GenBank/DDBJ databases">
        <authorList>
            <person name="Birren B."/>
            <person name="Nusbaum C."/>
            <person name="Abebe A."/>
            <person name="Abouelleil A."/>
            <person name="Adekoya E."/>
            <person name="Ait-zahra M."/>
            <person name="Allen N."/>
            <person name="Allen T."/>
            <person name="An P."/>
            <person name="Anderson M."/>
            <person name="Anderson S."/>
            <person name="Arachchi H."/>
            <person name="Armbruster J."/>
            <person name="Bachantsang P."/>
            <person name="Baldwin J."/>
            <person name="Barry A."/>
            <person name="Bayul T."/>
            <person name="Blitshsteyn B."/>
            <person name="Bloom T."/>
            <person name="Blye J."/>
            <person name="Boguslavskiy L."/>
            <person name="Borowsky M."/>
            <person name="Boukhgalter B."/>
            <person name="Brunache A."/>
            <person name="Butler J."/>
            <person name="Calixte N."/>
            <person name="Calvo S."/>
            <person name="Camarata J."/>
            <person name="Campo K."/>
            <person name="Chang J."/>
            <person name="Cheshatsang Y."/>
            <person name="Citroen M."/>
            <person name="Collymore A."/>
            <person name="Considine T."/>
            <person name="Cook A."/>
            <person name="Cooke P."/>
            <person name="Corum B."/>
            <person name="Cuomo C."/>
            <person name="David R."/>
            <person name="Dawoe T."/>
            <person name="Degray S."/>
            <person name="Dodge S."/>
            <person name="Dooley K."/>
            <person name="Dorje P."/>
            <person name="Dorjee K."/>
            <person name="Dorris L."/>
            <person name="Duffey N."/>
            <person name="Dupes A."/>
            <person name="Elkins T."/>
            <person name="Engels R."/>
            <person name="Erickson J."/>
            <person name="Farina A."/>
            <person name="Faro S."/>
            <person name="Ferreira P."/>
            <person name="Fischer H."/>
            <person name="Fitzgerald M."/>
            <person name="Foley K."/>
            <person name="Gage D."/>
            <person name="Galagan J."/>
            <person name="Gearin G."/>
            <person name="Gnerre S."/>
            <person name="Gnirke A."/>
            <person name="Goyette A."/>
            <person name="Graham J."/>
            <person name="Grandbois E."/>
            <person name="Gyaltsen K."/>
            <person name="Hafez N."/>
            <person name="Hagopian D."/>
            <person name="Hagos B."/>
            <person name="Hall J."/>
            <person name="Hatcher B."/>
            <person name="Heller A."/>
            <person name="Higgins H."/>
            <person name="Honan T."/>
            <person name="Horn A."/>
            <person name="Houde N."/>
            <person name="Hughes L."/>
            <person name="Hulme W."/>
            <person name="Husby E."/>
            <person name="Iliev I."/>
            <person name="Jaffe D."/>
            <person name="Jones C."/>
            <person name="Kamal M."/>
            <person name="Kamat A."/>
            <person name="Kamvysselis M."/>
            <person name="Karlsson E."/>
            <person name="Kells C."/>
            <person name="Kieu A."/>
            <person name="Kisner P."/>
            <person name="Kodira C."/>
            <person name="Kulbokas E."/>
            <person name="Labutti K."/>
            <person name="Lama D."/>
            <person name="Landers T."/>
            <person name="Leger J."/>
            <person name="Levine S."/>
            <person name="Lewis D."/>
            <person name="Lewis T."/>
            <person name="Lindblad-toh K."/>
            <person name="Liu X."/>
            <person name="Lokyitsang T."/>
            <person name="Lokyitsang Y."/>
            <person name="Lucien O."/>
            <person name="Lui A."/>
            <person name="Ma L.J."/>
            <person name="Mabbitt R."/>
            <person name="Macdonald J."/>
            <person name="Maclean C."/>
            <person name="Major J."/>
            <person name="Manning J."/>
            <person name="Marabella R."/>
            <person name="Maru K."/>
            <person name="Matthews C."/>
            <person name="Mauceli E."/>
            <person name="Mccarthy M."/>
            <person name="Mcdonough S."/>
            <person name="Mcghee T."/>
            <person name="Meldrim J."/>
            <person name="Meneus L."/>
            <person name="Mesirov J."/>
            <person name="Mihalev A."/>
            <person name="Mihova T."/>
            <person name="Mikkelsen T."/>
            <person name="Mlenga V."/>
            <person name="Moru K."/>
            <person name="Mozes J."/>
            <person name="Mulrain L."/>
            <person name="Munson G."/>
            <person name="Naylor J."/>
            <person name="Newes C."/>
            <person name="Nguyen C."/>
            <person name="Nguyen N."/>
            <person name="Nguyen T."/>
            <person name="Nicol R."/>
            <person name="Nielsen C."/>
            <person name="Nizzari M."/>
            <person name="Norbu C."/>
            <person name="Norbu N."/>
            <person name="O'donnell P."/>
            <person name="Okoawo O."/>
            <person name="O'leary S."/>
            <person name="Omotosho B."/>
            <person name="O'neill K."/>
            <person name="Osman S."/>
            <person name="Parker S."/>
            <person name="Perrin D."/>
            <person name="Phunkhang P."/>
            <person name="Piqani B."/>
            <person name="Purcell S."/>
            <person name="Rachupka T."/>
            <person name="Ramasamy U."/>
            <person name="Rameau R."/>
            <person name="Ray V."/>
            <person name="Raymond C."/>
            <person name="Retta R."/>
            <person name="Richardson S."/>
            <person name="Rise C."/>
            <person name="Rodriguez J."/>
            <person name="Rogers J."/>
            <person name="Rogov P."/>
            <person name="Rutman M."/>
            <person name="Schupbach R."/>
            <person name="Seaman C."/>
            <person name="Settipalli S."/>
            <person name="Sharpe T."/>
            <person name="Sheridan J."/>
            <person name="Sherpa N."/>
            <person name="Shi J."/>
            <person name="Smirnov S."/>
            <person name="Smith C."/>
            <person name="Sougnez C."/>
            <person name="Spencer B."/>
            <person name="Stalker J."/>
            <person name="Stange-thomann N."/>
            <person name="Stavropoulos S."/>
            <person name="Stetson K."/>
            <person name="Stone C."/>
            <person name="Stone S."/>
            <person name="Stubbs M."/>
            <person name="Talamas J."/>
            <person name="Tchuinga P."/>
            <person name="Tenzing P."/>
            <person name="Tesfaye S."/>
            <person name="Theodore J."/>
            <person name="Thoulutsang Y."/>
            <person name="Topham K."/>
            <person name="Towey S."/>
            <person name="Tsamla T."/>
            <person name="Tsomo N."/>
            <person name="Vallee D."/>
            <person name="Vassiliev H."/>
            <person name="Venkataraman V."/>
            <person name="Vinson J."/>
            <person name="Vo A."/>
            <person name="Wade C."/>
            <person name="Wang S."/>
            <person name="Wangchuk T."/>
            <person name="Wangdi T."/>
            <person name="Whittaker C."/>
            <person name="Wilkinson J."/>
            <person name="Wu Y."/>
            <person name="Wyman D."/>
            <person name="Yadav S."/>
            <person name="Yang S."/>
            <person name="Yang X."/>
            <person name="Yeager S."/>
            <person name="Yee E."/>
            <person name="Young G."/>
            <person name="Zainoun J."/>
            <person name="Zembeck L."/>
            <person name="Zimmer A."/>
            <person name="Zody M."/>
            <person name="Lander E."/>
        </authorList>
    </citation>
    <scope>NUCLEOTIDE SEQUENCE [LARGE SCALE GENOMIC DNA]</scope>
</reference>
<keyword evidence="1" id="KW-0175">Coiled coil</keyword>
<dbReference type="Proteomes" id="UP000007875">
    <property type="component" value="Unassembled WGS sequence"/>
</dbReference>
<dbReference type="GeneTree" id="ENSGT00530000067576"/>
<feature type="coiled-coil region" evidence="1">
    <location>
        <begin position="218"/>
        <end position="245"/>
    </location>
</feature>
<dbReference type="Ensembl" id="ENSCSAVT00000016401.1">
    <property type="protein sequence ID" value="ENSCSAVP00000016220.1"/>
    <property type="gene ID" value="ENSCSAVG00000009541.1"/>
</dbReference>
<organism evidence="2 3">
    <name type="scientific">Ciona savignyi</name>
    <name type="common">Pacific transparent sea squirt</name>
    <dbReference type="NCBI Taxonomy" id="51511"/>
    <lineage>
        <taxon>Eukaryota</taxon>
        <taxon>Metazoa</taxon>
        <taxon>Chordata</taxon>
        <taxon>Tunicata</taxon>
        <taxon>Ascidiacea</taxon>
        <taxon>Phlebobranchia</taxon>
        <taxon>Cionidae</taxon>
        <taxon>Ciona</taxon>
    </lineage>
</organism>
<keyword evidence="3" id="KW-1185">Reference proteome</keyword>
<proteinExistence type="predicted"/>
<dbReference type="AlphaFoldDB" id="H2ZF54"/>
<accession>H2ZF54</accession>
<dbReference type="InParanoid" id="H2ZF54"/>